<name>D3Q8S9_STANL</name>
<keyword evidence="4" id="KW-0804">Transcription</keyword>
<proteinExistence type="predicted"/>
<dbReference type="SUPFAM" id="SSF55781">
    <property type="entry name" value="GAF domain-like"/>
    <property type="match status" value="1"/>
</dbReference>
<dbReference type="Proteomes" id="UP000000844">
    <property type="component" value="Chromosome"/>
</dbReference>
<dbReference type="InterPro" id="IPR005561">
    <property type="entry name" value="ANTAR"/>
</dbReference>
<evidence type="ECO:0000256" key="4">
    <source>
        <dbReference type="ARBA" id="ARBA00023163"/>
    </source>
</evidence>
<dbReference type="InterPro" id="IPR011006">
    <property type="entry name" value="CheY-like_superfamily"/>
</dbReference>
<dbReference type="SMART" id="SM01012">
    <property type="entry name" value="ANTAR"/>
    <property type="match status" value="1"/>
</dbReference>
<dbReference type="PROSITE" id="PS50921">
    <property type="entry name" value="ANTAR"/>
    <property type="match status" value="1"/>
</dbReference>
<reference evidence="6 7" key="1">
    <citation type="journal article" date="2009" name="Stand. Genomic Sci.">
        <title>Complete genome sequence of Stackebrandtia nassauensis type strain (LLR-40K-21).</title>
        <authorList>
            <person name="Munk C."/>
            <person name="Lapidus A."/>
            <person name="Copeland A."/>
            <person name="Jando M."/>
            <person name="Mayilraj S."/>
            <person name="Glavina Del Rio T."/>
            <person name="Nolan M."/>
            <person name="Chen F."/>
            <person name="Lucas S."/>
            <person name="Tice H."/>
            <person name="Cheng J.F."/>
            <person name="Han C."/>
            <person name="Detter J.C."/>
            <person name="Bruce D."/>
            <person name="Goodwin L."/>
            <person name="Chain P."/>
            <person name="Pitluck S."/>
            <person name="Goker M."/>
            <person name="Ovchinikova G."/>
            <person name="Pati A."/>
            <person name="Ivanova N."/>
            <person name="Mavromatis K."/>
            <person name="Chen A."/>
            <person name="Palaniappan K."/>
            <person name="Land M."/>
            <person name="Hauser L."/>
            <person name="Chang Y.J."/>
            <person name="Jeffries C.D."/>
            <person name="Bristow J."/>
            <person name="Eisen J.A."/>
            <person name="Markowitz V."/>
            <person name="Hugenholtz P."/>
            <person name="Kyrpides N.C."/>
            <person name="Klenk H.P."/>
        </authorList>
    </citation>
    <scope>NUCLEOTIDE SEQUENCE [LARGE SCALE GENOMIC DNA]</scope>
    <source>
        <strain evidence="7">DSM 44728 / CIP 108903 / NRRL B-16338 / NBRC 102104 / LLR-40K-21</strain>
    </source>
</reference>
<feature type="domain" description="ANTAR" evidence="5">
    <location>
        <begin position="169"/>
        <end position="230"/>
    </location>
</feature>
<dbReference type="SMART" id="SM00065">
    <property type="entry name" value="GAF"/>
    <property type="match status" value="1"/>
</dbReference>
<dbReference type="STRING" id="446470.Snas_4880"/>
<dbReference type="InterPro" id="IPR036388">
    <property type="entry name" value="WH-like_DNA-bd_sf"/>
</dbReference>
<dbReference type="eggNOG" id="COG2203">
    <property type="taxonomic scope" value="Bacteria"/>
</dbReference>
<dbReference type="RefSeq" id="WP_013020092.1">
    <property type="nucleotide sequence ID" value="NC_013947.1"/>
</dbReference>
<dbReference type="Gene3D" id="1.10.10.10">
    <property type="entry name" value="Winged helix-like DNA-binding domain superfamily/Winged helix DNA-binding domain"/>
    <property type="match status" value="1"/>
</dbReference>
<protein>
    <recommendedName>
        <fullName evidence="5">ANTAR domain-containing protein</fullName>
    </recommendedName>
</protein>
<dbReference type="AlphaFoldDB" id="D3Q8S9"/>
<dbReference type="EMBL" id="CP001778">
    <property type="protein sequence ID" value="ADD44521.1"/>
    <property type="molecule type" value="Genomic_DNA"/>
</dbReference>
<dbReference type="GO" id="GO:0016301">
    <property type="term" value="F:kinase activity"/>
    <property type="evidence" value="ECO:0007669"/>
    <property type="project" value="UniProtKB-KW"/>
</dbReference>
<keyword evidence="2" id="KW-0418">Kinase</keyword>
<evidence type="ECO:0000256" key="3">
    <source>
        <dbReference type="ARBA" id="ARBA00023015"/>
    </source>
</evidence>
<gene>
    <name evidence="6" type="ordered locus">Snas_4880</name>
</gene>
<accession>D3Q8S9</accession>
<dbReference type="SUPFAM" id="SSF52172">
    <property type="entry name" value="CheY-like"/>
    <property type="match status" value="1"/>
</dbReference>
<dbReference type="Pfam" id="PF13185">
    <property type="entry name" value="GAF_2"/>
    <property type="match status" value="1"/>
</dbReference>
<dbReference type="InterPro" id="IPR003018">
    <property type="entry name" value="GAF"/>
</dbReference>
<dbReference type="GO" id="GO:0003723">
    <property type="term" value="F:RNA binding"/>
    <property type="evidence" value="ECO:0007669"/>
    <property type="project" value="InterPro"/>
</dbReference>
<keyword evidence="3" id="KW-0805">Transcription regulation</keyword>
<keyword evidence="1" id="KW-0808">Transferase</keyword>
<dbReference type="InterPro" id="IPR029016">
    <property type="entry name" value="GAF-like_dom_sf"/>
</dbReference>
<evidence type="ECO:0000256" key="2">
    <source>
        <dbReference type="ARBA" id="ARBA00022777"/>
    </source>
</evidence>
<evidence type="ECO:0000313" key="6">
    <source>
        <dbReference type="EMBL" id="ADD44521.1"/>
    </source>
</evidence>
<organism evidence="6 7">
    <name type="scientific">Stackebrandtia nassauensis (strain DSM 44728 / CIP 108903 / NRRL B-16338 / NBRC 102104 / LLR-40K-21)</name>
    <dbReference type="NCBI Taxonomy" id="446470"/>
    <lineage>
        <taxon>Bacteria</taxon>
        <taxon>Bacillati</taxon>
        <taxon>Actinomycetota</taxon>
        <taxon>Actinomycetes</taxon>
        <taxon>Glycomycetales</taxon>
        <taxon>Glycomycetaceae</taxon>
        <taxon>Stackebrandtia</taxon>
    </lineage>
</organism>
<dbReference type="PIRSF" id="PIRSF036625">
    <property type="entry name" value="GAF_ANTAR"/>
    <property type="match status" value="1"/>
</dbReference>
<keyword evidence="7" id="KW-1185">Reference proteome</keyword>
<dbReference type="Pfam" id="PF03861">
    <property type="entry name" value="ANTAR"/>
    <property type="match status" value="1"/>
</dbReference>
<evidence type="ECO:0000313" key="7">
    <source>
        <dbReference type="Proteomes" id="UP000000844"/>
    </source>
</evidence>
<dbReference type="KEGG" id="sna:Snas_4880"/>
<dbReference type="HOGENOM" id="CLU_074354_3_1_11"/>
<evidence type="ECO:0000259" key="5">
    <source>
        <dbReference type="PROSITE" id="PS50921"/>
    </source>
</evidence>
<dbReference type="Gene3D" id="3.30.450.40">
    <property type="match status" value="1"/>
</dbReference>
<sequence length="252" mass="28077">MNAIREHRLAETFVELADTLVANFDVVDFTHVLANRCVELLDAAAVGLMLIDQHSQLRVIASSDEQSRVLELFELEADHGPCLECFRTGHQVADPDLRDADTRWPRFAAKAVEAGYLAVQAIPMRLRGETIGVLNLFRQQPGALDETLLRTGQALADVATIGLLHERAVRHHQILAEQLQGALNSRVVIEQAKGLLSERFNVDMPTAFVVMRKFARRTNRKLSDVAQDVVSGRLETRELVVPMDKATEPEPT</sequence>
<evidence type="ECO:0000256" key="1">
    <source>
        <dbReference type="ARBA" id="ARBA00022679"/>
    </source>
</evidence>
<dbReference type="InterPro" id="IPR012074">
    <property type="entry name" value="GAF_ANTAR"/>
</dbReference>